<feature type="region of interest" description="Disordered" evidence="1">
    <location>
        <begin position="114"/>
        <end position="137"/>
    </location>
</feature>
<accession>A0AAW1MHC4</accession>
<reference evidence="2 3" key="1">
    <citation type="journal article" date="2024" name="BMC Genomics">
        <title>De novo assembly and annotation of Popillia japonica's genome with initial clues to its potential as an invasive pest.</title>
        <authorList>
            <person name="Cucini C."/>
            <person name="Boschi S."/>
            <person name="Funari R."/>
            <person name="Cardaioli E."/>
            <person name="Iannotti N."/>
            <person name="Marturano G."/>
            <person name="Paoli F."/>
            <person name="Bruttini M."/>
            <person name="Carapelli A."/>
            <person name="Frati F."/>
            <person name="Nardi F."/>
        </authorList>
    </citation>
    <scope>NUCLEOTIDE SEQUENCE [LARGE SCALE GENOMIC DNA]</scope>
    <source>
        <strain evidence="2">DMR45628</strain>
    </source>
</reference>
<evidence type="ECO:0000313" key="3">
    <source>
        <dbReference type="Proteomes" id="UP001458880"/>
    </source>
</evidence>
<gene>
    <name evidence="2" type="ORF">QE152_g6356</name>
</gene>
<keyword evidence="3" id="KW-1185">Reference proteome</keyword>
<proteinExistence type="predicted"/>
<evidence type="ECO:0000313" key="2">
    <source>
        <dbReference type="EMBL" id="KAK9746108.1"/>
    </source>
</evidence>
<dbReference type="Proteomes" id="UP001458880">
    <property type="component" value="Unassembled WGS sequence"/>
</dbReference>
<dbReference type="EMBL" id="JASPKY010000042">
    <property type="protein sequence ID" value="KAK9746108.1"/>
    <property type="molecule type" value="Genomic_DNA"/>
</dbReference>
<feature type="region of interest" description="Disordered" evidence="1">
    <location>
        <begin position="188"/>
        <end position="226"/>
    </location>
</feature>
<comment type="caution">
    <text evidence="2">The sequence shown here is derived from an EMBL/GenBank/DDBJ whole genome shotgun (WGS) entry which is preliminary data.</text>
</comment>
<sequence>MEIDYLGVWENLAKLAKSSRRTRRMPVIKPKCPPPPVPVKLEHSYDEVSEICVAKTMNSSQTPSLRRALPMKEELTVVNSTILLEAKNEDNSTLLQWLQCGNLLNEVYINSDYSSSSTDSNSTAIATQPSKQDGEDTIQVKNSDLVEDNLKNIDTNFNRRFGSLREIYLAKIKQRSLLPCDLHQPVSPPVYDEPKSSKIVSESKPPLPPKKSKQKLQNRSSDYEPVGQNFDQTVLAESNHDVNNQFILQTKPMAPIPNLTRTVFKQSFDKNAKFINLLGKYLQKPEDSDYISTDSEDFYRNSYYKRQILQRRHSVGISSETDDSVGDERSDSDIESIEAGSFLFESLMKYRIANPIGSEASTSNTSSDSDRASYVTVTNRGDYEW</sequence>
<feature type="compositionally biased region" description="Low complexity" evidence="1">
    <location>
        <begin position="114"/>
        <end position="126"/>
    </location>
</feature>
<name>A0AAW1MHC4_POPJA</name>
<evidence type="ECO:0000256" key="1">
    <source>
        <dbReference type="SAM" id="MobiDB-lite"/>
    </source>
</evidence>
<protein>
    <submittedName>
        <fullName evidence="2">Uncharacterized protein</fullName>
    </submittedName>
</protein>
<dbReference type="AlphaFoldDB" id="A0AAW1MHC4"/>
<organism evidence="2 3">
    <name type="scientific">Popillia japonica</name>
    <name type="common">Japanese beetle</name>
    <dbReference type="NCBI Taxonomy" id="7064"/>
    <lineage>
        <taxon>Eukaryota</taxon>
        <taxon>Metazoa</taxon>
        <taxon>Ecdysozoa</taxon>
        <taxon>Arthropoda</taxon>
        <taxon>Hexapoda</taxon>
        <taxon>Insecta</taxon>
        <taxon>Pterygota</taxon>
        <taxon>Neoptera</taxon>
        <taxon>Endopterygota</taxon>
        <taxon>Coleoptera</taxon>
        <taxon>Polyphaga</taxon>
        <taxon>Scarabaeiformia</taxon>
        <taxon>Scarabaeidae</taxon>
        <taxon>Rutelinae</taxon>
        <taxon>Popillia</taxon>
    </lineage>
</organism>